<dbReference type="EMBL" id="AALIQC010000034">
    <property type="protein sequence ID" value="EDA0145923.1"/>
    <property type="molecule type" value="Genomic_DNA"/>
</dbReference>
<comment type="caution">
    <text evidence="2">The sequence shown here is derived from an EMBL/GenBank/DDBJ whole genome shotgun (WGS) entry which is preliminary data.</text>
</comment>
<name>A0A625R4P6_SALET</name>
<reference evidence="2" key="1">
    <citation type="submission" date="2019-10" db="EMBL/GenBank/DDBJ databases">
        <authorList>
            <person name="Ashton P.M."/>
            <person name="Dallman T."/>
            <person name="Nair S."/>
            <person name="De Pinna E."/>
            <person name="Peters T."/>
            <person name="Grant K."/>
        </authorList>
    </citation>
    <scope>NUCLEOTIDE SEQUENCE</scope>
    <source>
        <strain evidence="2">809993</strain>
    </source>
</reference>
<protein>
    <submittedName>
        <fullName evidence="2">BPSL0067 family protein</fullName>
    </submittedName>
</protein>
<dbReference type="AlphaFoldDB" id="A0A625R4P6"/>
<dbReference type="NCBIfam" id="NF033857">
    <property type="entry name" value="BPSL0067_fam"/>
    <property type="match status" value="1"/>
</dbReference>
<feature type="compositionally biased region" description="Basic and acidic residues" evidence="1">
    <location>
        <begin position="1"/>
        <end position="15"/>
    </location>
</feature>
<gene>
    <name evidence="2" type="ORF">F9G36_20025</name>
</gene>
<feature type="compositionally biased region" description="Basic residues" evidence="1">
    <location>
        <begin position="16"/>
        <end position="27"/>
    </location>
</feature>
<proteinExistence type="predicted"/>
<evidence type="ECO:0000256" key="1">
    <source>
        <dbReference type="SAM" id="MobiDB-lite"/>
    </source>
</evidence>
<organism evidence="2">
    <name type="scientific">Salmonella enterica I</name>
    <dbReference type="NCBI Taxonomy" id="59201"/>
    <lineage>
        <taxon>Bacteria</taxon>
        <taxon>Pseudomonadati</taxon>
        <taxon>Pseudomonadota</taxon>
        <taxon>Gammaproteobacteria</taxon>
        <taxon>Enterobacterales</taxon>
        <taxon>Enterobacteriaceae</taxon>
        <taxon>Salmonella</taxon>
    </lineage>
</organism>
<sequence>MFKRVKSEKIENIKRDMKKRISSRPRSRKDGVRNDDTYPNASNNAEAFYIIE</sequence>
<accession>A0A625R4P6</accession>
<evidence type="ECO:0000313" key="2">
    <source>
        <dbReference type="EMBL" id="EDA0145923.1"/>
    </source>
</evidence>
<dbReference type="InterPro" id="IPR047746">
    <property type="entry name" value="Dae2/Tae2-like"/>
</dbReference>
<feature type="region of interest" description="Disordered" evidence="1">
    <location>
        <begin position="1"/>
        <end position="43"/>
    </location>
</feature>